<evidence type="ECO:0000313" key="2">
    <source>
        <dbReference type="Proteomes" id="UP000053707"/>
    </source>
</evidence>
<name>A0A101AAW9_9MYCO</name>
<gene>
    <name evidence="1" type="ORF">AU192_01445</name>
</gene>
<organism evidence="1 2">
    <name type="scientific">Mycobacterium lehmannii</name>
    <dbReference type="NCBI Taxonomy" id="2048550"/>
    <lineage>
        <taxon>Bacteria</taxon>
        <taxon>Bacillati</taxon>
        <taxon>Actinomycetota</taxon>
        <taxon>Actinomycetes</taxon>
        <taxon>Mycobacteriales</taxon>
        <taxon>Mycobacteriaceae</taxon>
        <taxon>Mycobacterium</taxon>
    </lineage>
</organism>
<sequence length="84" mass="9138">MSNISENDRIEDVTPGDIVLVDRGAEPVPSKVVHKDVNDGTAVITYELDDGTTFQVEYAAGARVTRSLQAKWESGQSPTQHKPV</sequence>
<comment type="caution">
    <text evidence="1">The sequence shown here is derived from an EMBL/GenBank/DDBJ whole genome shotgun (WGS) entry which is preliminary data.</text>
</comment>
<accession>A0A101AAW9</accession>
<reference evidence="1 2" key="1">
    <citation type="submission" date="2016-01" db="EMBL/GenBank/DDBJ databases">
        <authorList>
            <consortium name="TB Trials Study Group"/>
            <person name="Sutton G."/>
            <person name="Brinkac L."/>
            <person name="Sanka R."/>
            <person name="Adams M."/>
            <person name="Lau E.L."/>
            <person name="Macaden R."/>
            <person name="Grewal H.M.S."/>
        </authorList>
    </citation>
    <scope>NUCLEOTIDE SEQUENCE [LARGE SCALE GENOMIC DNA]</scope>
    <source>
        <strain evidence="1 2">IS-1744</strain>
    </source>
</reference>
<keyword evidence="2" id="KW-1185">Reference proteome</keyword>
<dbReference type="RefSeq" id="WP_064394630.1">
    <property type="nucleotide sequence ID" value="NZ_LQIR01000005.1"/>
</dbReference>
<evidence type="ECO:0000313" key="1">
    <source>
        <dbReference type="EMBL" id="KUI19646.1"/>
    </source>
</evidence>
<proteinExistence type="predicted"/>
<dbReference type="AlphaFoldDB" id="A0A101AAW9"/>
<dbReference type="GeneID" id="27917115"/>
<protein>
    <submittedName>
        <fullName evidence="1">Oxidoreductase</fullName>
    </submittedName>
</protein>
<dbReference type="Proteomes" id="UP000053707">
    <property type="component" value="Unassembled WGS sequence"/>
</dbReference>
<dbReference type="EMBL" id="LQIR01000005">
    <property type="protein sequence ID" value="KUI19646.1"/>
    <property type="molecule type" value="Genomic_DNA"/>
</dbReference>